<dbReference type="STRING" id="1891926.Fuma_03488"/>
<dbReference type="SUPFAM" id="SSF159133">
    <property type="entry name" value="EutN/CcmL-like"/>
    <property type="match status" value="1"/>
</dbReference>
<gene>
    <name evidence="3" type="primary">eutN</name>
    <name evidence="3" type="ORF">Fuma_03488</name>
</gene>
<dbReference type="RefSeq" id="WP_077025265.1">
    <property type="nucleotide sequence ID" value="NZ_CP017641.1"/>
</dbReference>
<keyword evidence="4" id="KW-1185">Reference proteome</keyword>
<dbReference type="GO" id="GO:0031469">
    <property type="term" value="C:bacterial microcompartment"/>
    <property type="evidence" value="ECO:0007669"/>
    <property type="project" value="UniProtKB-SubCell"/>
</dbReference>
<evidence type="ECO:0000256" key="2">
    <source>
        <dbReference type="ARBA" id="ARBA00024446"/>
    </source>
</evidence>
<dbReference type="Gene3D" id="2.40.50.220">
    <property type="entry name" value="EutN/Ccml"/>
    <property type="match status" value="1"/>
</dbReference>
<dbReference type="CDD" id="cd01614">
    <property type="entry name" value="EutN_CcmL"/>
    <property type="match status" value="1"/>
</dbReference>
<dbReference type="AlphaFoldDB" id="A0A1P8WII3"/>
<sequence>MQSALVIGNATATVKHPSLDGWRLIVLQPLDIRDEADGFPVLAIDQLGAGKGDRIFFTSDGKYIRDMTGRDDCPIRFAVQGMIDQ</sequence>
<dbReference type="Proteomes" id="UP000187735">
    <property type="component" value="Chromosome"/>
</dbReference>
<evidence type="ECO:0000313" key="3">
    <source>
        <dbReference type="EMBL" id="APZ93870.1"/>
    </source>
</evidence>
<protein>
    <submittedName>
        <fullName evidence="3">Ethanolamine utilization protein EutN</fullName>
    </submittedName>
</protein>
<dbReference type="PANTHER" id="PTHR36539">
    <property type="entry name" value="ETHANOLAMINE UTILIZATION PROTEIN EUTN"/>
    <property type="match status" value="1"/>
</dbReference>
<dbReference type="KEGG" id="fmr:Fuma_03488"/>
<keyword evidence="2" id="KW-1283">Bacterial microcompartment</keyword>
<accession>A0A1P8WII3</accession>
<dbReference type="PROSITE" id="PS51932">
    <property type="entry name" value="BMV"/>
    <property type="match status" value="1"/>
</dbReference>
<evidence type="ECO:0000256" key="1">
    <source>
        <dbReference type="ARBA" id="ARBA00024322"/>
    </source>
</evidence>
<dbReference type="PANTHER" id="PTHR36539:SF2">
    <property type="entry name" value="ETHANOLAMINE UTILIZATION PROTEIN"/>
    <property type="match status" value="1"/>
</dbReference>
<dbReference type="InterPro" id="IPR004992">
    <property type="entry name" value="EutN_CcmL"/>
</dbReference>
<dbReference type="InterPro" id="IPR036677">
    <property type="entry name" value="EutN_CcmL_sf"/>
</dbReference>
<dbReference type="Pfam" id="PF03319">
    <property type="entry name" value="EutN_CcmL"/>
    <property type="match status" value="1"/>
</dbReference>
<comment type="subcellular location">
    <subcellularLocation>
        <location evidence="1">Bacterial microcompartment</location>
    </subcellularLocation>
</comment>
<organism evidence="3 4">
    <name type="scientific">Fuerstiella marisgermanici</name>
    <dbReference type="NCBI Taxonomy" id="1891926"/>
    <lineage>
        <taxon>Bacteria</taxon>
        <taxon>Pseudomonadati</taxon>
        <taxon>Planctomycetota</taxon>
        <taxon>Planctomycetia</taxon>
        <taxon>Planctomycetales</taxon>
        <taxon>Planctomycetaceae</taxon>
        <taxon>Fuerstiella</taxon>
    </lineage>
</organism>
<reference evidence="3 4" key="1">
    <citation type="journal article" date="2016" name="Front. Microbiol.">
        <title>Fuerstia marisgermanicae gen. nov., sp. nov., an Unusual Member of the Phylum Planctomycetes from the German Wadden Sea.</title>
        <authorList>
            <person name="Kohn T."/>
            <person name="Heuer A."/>
            <person name="Jogler M."/>
            <person name="Vollmers J."/>
            <person name="Boedeker C."/>
            <person name="Bunk B."/>
            <person name="Rast P."/>
            <person name="Borchert D."/>
            <person name="Glockner I."/>
            <person name="Freese H.M."/>
            <person name="Klenk H.P."/>
            <person name="Overmann J."/>
            <person name="Kaster A.K."/>
            <person name="Rohde M."/>
            <person name="Wiegand S."/>
            <person name="Jogler C."/>
        </authorList>
    </citation>
    <scope>NUCLEOTIDE SEQUENCE [LARGE SCALE GENOMIC DNA]</scope>
    <source>
        <strain evidence="3 4">NH11</strain>
    </source>
</reference>
<evidence type="ECO:0000313" key="4">
    <source>
        <dbReference type="Proteomes" id="UP000187735"/>
    </source>
</evidence>
<name>A0A1P8WII3_9PLAN</name>
<dbReference type="EMBL" id="CP017641">
    <property type="protein sequence ID" value="APZ93870.1"/>
    <property type="molecule type" value="Genomic_DNA"/>
</dbReference>
<proteinExistence type="predicted"/>
<dbReference type="OrthoDB" id="278421at2"/>